<reference evidence="2 3" key="1">
    <citation type="submission" date="2022-01" db="EMBL/GenBank/DDBJ databases">
        <authorList>
            <person name="Xiong W."/>
            <person name="Schranz E."/>
        </authorList>
    </citation>
    <scope>NUCLEOTIDE SEQUENCE [LARGE SCALE GENOMIC DNA]</scope>
</reference>
<keyword evidence="1" id="KW-0812">Transmembrane</keyword>
<proteinExistence type="predicted"/>
<dbReference type="AlphaFoldDB" id="A0AAU9MVN4"/>
<keyword evidence="1" id="KW-1133">Transmembrane helix</keyword>
<gene>
    <name evidence="2" type="ORF">LVIROSA_LOCUS11882</name>
</gene>
<keyword evidence="1" id="KW-0472">Membrane</keyword>
<accession>A0AAU9MVN4</accession>
<feature type="transmembrane region" description="Helical" evidence="1">
    <location>
        <begin position="68"/>
        <end position="85"/>
    </location>
</feature>
<dbReference type="EMBL" id="CAKMRJ010001831">
    <property type="protein sequence ID" value="CAH1424693.1"/>
    <property type="molecule type" value="Genomic_DNA"/>
</dbReference>
<evidence type="ECO:0000313" key="2">
    <source>
        <dbReference type="EMBL" id="CAH1424693.1"/>
    </source>
</evidence>
<name>A0AAU9MVN4_9ASTR</name>
<protein>
    <submittedName>
        <fullName evidence="2">Uncharacterized protein</fullName>
    </submittedName>
</protein>
<comment type="caution">
    <text evidence="2">The sequence shown here is derived from an EMBL/GenBank/DDBJ whole genome shotgun (WGS) entry which is preliminary data.</text>
</comment>
<sequence>MKDRNKESCKFWKWVDGDEEELETNLMKVKISILENDLKSYKMKTDEDGMSFRKKLDEMSRTLEIQKCCLWMLFVLLVVKFMMWYRENEWNG</sequence>
<dbReference type="Proteomes" id="UP001157418">
    <property type="component" value="Unassembled WGS sequence"/>
</dbReference>
<evidence type="ECO:0000313" key="3">
    <source>
        <dbReference type="Proteomes" id="UP001157418"/>
    </source>
</evidence>
<keyword evidence="3" id="KW-1185">Reference proteome</keyword>
<evidence type="ECO:0000256" key="1">
    <source>
        <dbReference type="SAM" id="Phobius"/>
    </source>
</evidence>
<organism evidence="2 3">
    <name type="scientific">Lactuca virosa</name>
    <dbReference type="NCBI Taxonomy" id="75947"/>
    <lineage>
        <taxon>Eukaryota</taxon>
        <taxon>Viridiplantae</taxon>
        <taxon>Streptophyta</taxon>
        <taxon>Embryophyta</taxon>
        <taxon>Tracheophyta</taxon>
        <taxon>Spermatophyta</taxon>
        <taxon>Magnoliopsida</taxon>
        <taxon>eudicotyledons</taxon>
        <taxon>Gunneridae</taxon>
        <taxon>Pentapetalae</taxon>
        <taxon>asterids</taxon>
        <taxon>campanulids</taxon>
        <taxon>Asterales</taxon>
        <taxon>Asteraceae</taxon>
        <taxon>Cichorioideae</taxon>
        <taxon>Cichorieae</taxon>
        <taxon>Lactucinae</taxon>
        <taxon>Lactuca</taxon>
    </lineage>
</organism>